<dbReference type="CDD" id="cd00383">
    <property type="entry name" value="trans_reg_C"/>
    <property type="match status" value="1"/>
</dbReference>
<gene>
    <name evidence="11" type="ORF">QNH24_15865</name>
</gene>
<dbReference type="PROSITE" id="PS51755">
    <property type="entry name" value="OMPR_PHOB"/>
    <property type="match status" value="1"/>
</dbReference>
<dbReference type="PANTHER" id="PTHR48111">
    <property type="entry name" value="REGULATOR OF RPOS"/>
    <property type="match status" value="1"/>
</dbReference>
<dbReference type="Pfam" id="PF00072">
    <property type="entry name" value="Response_reg"/>
    <property type="match status" value="1"/>
</dbReference>
<accession>A0AAX3WSP9</accession>
<evidence type="ECO:0000256" key="1">
    <source>
        <dbReference type="ARBA" id="ARBA00004496"/>
    </source>
</evidence>
<dbReference type="GO" id="GO:0006355">
    <property type="term" value="P:regulation of DNA-templated transcription"/>
    <property type="evidence" value="ECO:0007669"/>
    <property type="project" value="InterPro"/>
</dbReference>
<sequence length="228" mass="26197">MVNEKILIVEDDIDIMEVLSLTIANANYLVFKASSIYEGWKAVIKEEPDLILLDVNLPDGNGFELARRVREVSDAIIIFVTVNHLIDHKLEGFEVGADDYITKPFIPKELLARIQANLKRKTTSIRNPILHIDNLVIHFDEKNVYKNGKRLNLFTKEKLLLFFLIEHANKVISVDQLIDNVWGQDGVTDSKTVSVHISTLRRKIEDVPAKPKWIQTVRGFGYQFVYKK</sequence>
<evidence type="ECO:0000256" key="5">
    <source>
        <dbReference type="ARBA" id="ARBA00023125"/>
    </source>
</evidence>
<name>A0AAX3WSP9_9BACI</name>
<evidence type="ECO:0000256" key="4">
    <source>
        <dbReference type="ARBA" id="ARBA00023015"/>
    </source>
</evidence>
<dbReference type="AlphaFoldDB" id="A0AAX3WSP9"/>
<reference evidence="11" key="1">
    <citation type="submission" date="2023-05" db="EMBL/GenBank/DDBJ databases">
        <title>Comparative genomics of Bacillaceae isolates and their secondary metabolite potential.</title>
        <authorList>
            <person name="Song L."/>
            <person name="Nielsen L.J."/>
            <person name="Mohite O."/>
            <person name="Xu X."/>
            <person name="Weber T."/>
            <person name="Kovacs A.T."/>
        </authorList>
    </citation>
    <scope>NUCLEOTIDE SEQUENCE</scope>
    <source>
        <strain evidence="11">LY1</strain>
    </source>
</reference>
<feature type="modified residue" description="4-aspartylphosphate" evidence="7">
    <location>
        <position position="54"/>
    </location>
</feature>
<organism evidence="11 12">
    <name type="scientific">Lysinibacillus pakistanensis</name>
    <dbReference type="NCBI Taxonomy" id="759811"/>
    <lineage>
        <taxon>Bacteria</taxon>
        <taxon>Bacillati</taxon>
        <taxon>Bacillota</taxon>
        <taxon>Bacilli</taxon>
        <taxon>Bacillales</taxon>
        <taxon>Bacillaceae</taxon>
        <taxon>Lysinibacillus</taxon>
    </lineage>
</organism>
<dbReference type="EMBL" id="CP126101">
    <property type="protein sequence ID" value="WHY49803.1"/>
    <property type="molecule type" value="Genomic_DNA"/>
</dbReference>
<evidence type="ECO:0000256" key="3">
    <source>
        <dbReference type="ARBA" id="ARBA00023012"/>
    </source>
</evidence>
<dbReference type="PROSITE" id="PS50110">
    <property type="entry name" value="RESPONSE_REGULATORY"/>
    <property type="match status" value="1"/>
</dbReference>
<dbReference type="SMART" id="SM00448">
    <property type="entry name" value="REC"/>
    <property type="match status" value="1"/>
</dbReference>
<feature type="DNA-binding region" description="OmpR/PhoB-type" evidence="8">
    <location>
        <begin position="127"/>
        <end position="226"/>
    </location>
</feature>
<protein>
    <submittedName>
        <fullName evidence="11">Response regulator transcription factor</fullName>
    </submittedName>
</protein>
<evidence type="ECO:0000256" key="7">
    <source>
        <dbReference type="PROSITE-ProRule" id="PRU00169"/>
    </source>
</evidence>
<dbReference type="Gene3D" id="6.10.250.690">
    <property type="match status" value="1"/>
</dbReference>
<evidence type="ECO:0000256" key="6">
    <source>
        <dbReference type="ARBA" id="ARBA00023163"/>
    </source>
</evidence>
<dbReference type="GO" id="GO:0000976">
    <property type="term" value="F:transcription cis-regulatory region binding"/>
    <property type="evidence" value="ECO:0007669"/>
    <property type="project" value="TreeGrafter"/>
</dbReference>
<feature type="domain" description="OmpR/PhoB-type" evidence="10">
    <location>
        <begin position="127"/>
        <end position="226"/>
    </location>
</feature>
<dbReference type="Proteomes" id="UP001178322">
    <property type="component" value="Chromosome"/>
</dbReference>
<evidence type="ECO:0000313" key="11">
    <source>
        <dbReference type="EMBL" id="WHY49803.1"/>
    </source>
</evidence>
<evidence type="ECO:0000256" key="2">
    <source>
        <dbReference type="ARBA" id="ARBA00022553"/>
    </source>
</evidence>
<dbReference type="Pfam" id="PF00486">
    <property type="entry name" value="Trans_reg_C"/>
    <property type="match status" value="1"/>
</dbReference>
<dbReference type="CDD" id="cd17574">
    <property type="entry name" value="REC_OmpR"/>
    <property type="match status" value="1"/>
</dbReference>
<dbReference type="SMART" id="SM00862">
    <property type="entry name" value="Trans_reg_C"/>
    <property type="match status" value="1"/>
</dbReference>
<evidence type="ECO:0000313" key="12">
    <source>
        <dbReference type="Proteomes" id="UP001178322"/>
    </source>
</evidence>
<keyword evidence="3" id="KW-0902">Two-component regulatory system</keyword>
<dbReference type="InterPro" id="IPR011006">
    <property type="entry name" value="CheY-like_superfamily"/>
</dbReference>
<dbReference type="InterPro" id="IPR001789">
    <property type="entry name" value="Sig_transdc_resp-reg_receiver"/>
</dbReference>
<dbReference type="GO" id="GO:0000156">
    <property type="term" value="F:phosphorelay response regulator activity"/>
    <property type="evidence" value="ECO:0007669"/>
    <property type="project" value="TreeGrafter"/>
</dbReference>
<dbReference type="Gene3D" id="1.10.10.10">
    <property type="entry name" value="Winged helix-like DNA-binding domain superfamily/Winged helix DNA-binding domain"/>
    <property type="match status" value="1"/>
</dbReference>
<dbReference type="InterPro" id="IPR001867">
    <property type="entry name" value="OmpR/PhoB-type_DNA-bd"/>
</dbReference>
<dbReference type="GO" id="GO:0005829">
    <property type="term" value="C:cytosol"/>
    <property type="evidence" value="ECO:0007669"/>
    <property type="project" value="TreeGrafter"/>
</dbReference>
<feature type="domain" description="Response regulatory" evidence="9">
    <location>
        <begin position="5"/>
        <end position="118"/>
    </location>
</feature>
<comment type="subcellular location">
    <subcellularLocation>
        <location evidence="1">Cytoplasm</location>
    </subcellularLocation>
</comment>
<evidence type="ECO:0000259" key="9">
    <source>
        <dbReference type="PROSITE" id="PS50110"/>
    </source>
</evidence>
<keyword evidence="6" id="KW-0804">Transcription</keyword>
<dbReference type="InterPro" id="IPR039420">
    <property type="entry name" value="WalR-like"/>
</dbReference>
<evidence type="ECO:0000259" key="10">
    <source>
        <dbReference type="PROSITE" id="PS51755"/>
    </source>
</evidence>
<keyword evidence="5 8" id="KW-0238">DNA-binding</keyword>
<dbReference type="PANTHER" id="PTHR48111:SF40">
    <property type="entry name" value="PHOSPHATE REGULON TRANSCRIPTIONAL REGULATORY PROTEIN PHOB"/>
    <property type="match status" value="1"/>
</dbReference>
<dbReference type="GO" id="GO:0032993">
    <property type="term" value="C:protein-DNA complex"/>
    <property type="evidence" value="ECO:0007669"/>
    <property type="project" value="TreeGrafter"/>
</dbReference>
<dbReference type="FunFam" id="1.10.10.10:FF:000018">
    <property type="entry name" value="DNA-binding response regulator ResD"/>
    <property type="match status" value="1"/>
</dbReference>
<proteinExistence type="predicted"/>
<evidence type="ECO:0000256" key="8">
    <source>
        <dbReference type="PROSITE-ProRule" id="PRU01091"/>
    </source>
</evidence>
<keyword evidence="4" id="KW-0805">Transcription regulation</keyword>
<dbReference type="InterPro" id="IPR036388">
    <property type="entry name" value="WH-like_DNA-bd_sf"/>
</dbReference>
<keyword evidence="2 7" id="KW-0597">Phosphoprotein</keyword>
<dbReference type="RefSeq" id="WP_283868531.1">
    <property type="nucleotide sequence ID" value="NZ_CP126101.1"/>
</dbReference>
<dbReference type="Gene3D" id="3.40.50.2300">
    <property type="match status" value="1"/>
</dbReference>
<dbReference type="SUPFAM" id="SSF52172">
    <property type="entry name" value="CheY-like"/>
    <property type="match status" value="1"/>
</dbReference>